<dbReference type="GO" id="GO:0016491">
    <property type="term" value="F:oxidoreductase activity"/>
    <property type="evidence" value="ECO:0007669"/>
    <property type="project" value="UniProtKB-KW"/>
</dbReference>
<dbReference type="Pfam" id="PF00106">
    <property type="entry name" value="adh_short"/>
    <property type="match status" value="1"/>
</dbReference>
<keyword evidence="5" id="KW-0472">Membrane</keyword>
<name>A0A336LYP9_CULSO</name>
<evidence type="ECO:0000256" key="2">
    <source>
        <dbReference type="ARBA" id="ARBA00022857"/>
    </source>
</evidence>
<dbReference type="SUPFAM" id="SSF51735">
    <property type="entry name" value="NAD(P)-binding Rossmann-fold domains"/>
    <property type="match status" value="1"/>
</dbReference>
<reference evidence="6" key="1">
    <citation type="submission" date="2018-04" db="EMBL/GenBank/DDBJ databases">
        <authorList>
            <person name="Go L.Y."/>
            <person name="Mitchell J.A."/>
        </authorList>
    </citation>
    <scope>NUCLEOTIDE SEQUENCE</scope>
    <source>
        <tissue evidence="6">Whole organism</tissue>
    </source>
</reference>
<organism evidence="7">
    <name type="scientific">Culicoides sonorensis</name>
    <name type="common">Biting midge</name>
    <dbReference type="NCBI Taxonomy" id="179676"/>
    <lineage>
        <taxon>Eukaryota</taxon>
        <taxon>Metazoa</taxon>
        <taxon>Ecdysozoa</taxon>
        <taxon>Arthropoda</taxon>
        <taxon>Hexapoda</taxon>
        <taxon>Insecta</taxon>
        <taxon>Pterygota</taxon>
        <taxon>Neoptera</taxon>
        <taxon>Endopterygota</taxon>
        <taxon>Diptera</taxon>
        <taxon>Nematocera</taxon>
        <taxon>Chironomoidea</taxon>
        <taxon>Ceratopogonidae</taxon>
        <taxon>Ceratopogoninae</taxon>
        <taxon>Culicoides</taxon>
        <taxon>Monoculicoides</taxon>
    </lineage>
</organism>
<accession>A0A336LYP9</accession>
<evidence type="ECO:0000256" key="4">
    <source>
        <dbReference type="RuleBase" id="RU000363"/>
    </source>
</evidence>
<dbReference type="PRINTS" id="PR00081">
    <property type="entry name" value="GDHRDH"/>
</dbReference>
<dbReference type="InterPro" id="IPR036291">
    <property type="entry name" value="NAD(P)-bd_dom_sf"/>
</dbReference>
<gene>
    <name evidence="7" type="primary">CSON006174</name>
</gene>
<dbReference type="AlphaFoldDB" id="A0A336LYP9"/>
<dbReference type="FunFam" id="3.40.50.720:FF:000137">
    <property type="entry name" value="Hydroxysteroid (17-beta) dehydrogenase 3"/>
    <property type="match status" value="1"/>
</dbReference>
<dbReference type="Gene3D" id="3.40.50.720">
    <property type="entry name" value="NAD(P)-binding Rossmann-like Domain"/>
    <property type="match status" value="1"/>
</dbReference>
<dbReference type="VEuPathDB" id="VectorBase:CSON006174"/>
<comment type="similarity">
    <text evidence="1 4">Belongs to the short-chain dehydrogenases/reductases (SDR) family.</text>
</comment>
<dbReference type="PANTHER" id="PTHR43899:SF13">
    <property type="entry name" value="RH59310P"/>
    <property type="match status" value="1"/>
</dbReference>
<proteinExistence type="inferred from homology"/>
<keyword evidence="5" id="KW-0812">Transmembrane</keyword>
<keyword evidence="2" id="KW-0521">NADP</keyword>
<dbReference type="InterPro" id="IPR002347">
    <property type="entry name" value="SDR_fam"/>
</dbReference>
<evidence type="ECO:0000256" key="3">
    <source>
        <dbReference type="ARBA" id="ARBA00023002"/>
    </source>
</evidence>
<keyword evidence="5" id="KW-1133">Transmembrane helix</keyword>
<dbReference type="PANTHER" id="PTHR43899">
    <property type="entry name" value="RH59310P"/>
    <property type="match status" value="1"/>
</dbReference>
<keyword evidence="3" id="KW-0560">Oxidoreductase</keyword>
<sequence>MMFWYDLICIFSIVVIGFQLARYLMPWIYVTFIGPLIFKVDFKKYGNWAVVTGATDGIGLEYARKLAKKGLNIVLIGRSQIKLQKTAERIERENSVQTQMICVDFKNTNDIYEKIEKQINSLDIGVLVNNVGISYPNPEYFLQIPNHEQFISDIISCNILSTVQMTKIVLYGMVQRKRGIIINLSSMAAQIPSPLLSVYSASKAFVDKFSNDLATEYENTGIIIQSLAPGPVATNMTKIKKASWSAPTPERFVSSAIKTILVTRSTTGYYPHEIMKFAINNLAGIFTSLLSKHIVFRRMKFLRERAMGKVGEV</sequence>
<evidence type="ECO:0000313" key="6">
    <source>
        <dbReference type="EMBL" id="SSX01763.1"/>
    </source>
</evidence>
<dbReference type="PIRSF" id="PIRSF000126">
    <property type="entry name" value="11-beta-HSD1"/>
    <property type="match status" value="1"/>
</dbReference>
<reference evidence="7" key="2">
    <citation type="submission" date="2018-07" db="EMBL/GenBank/DDBJ databases">
        <authorList>
            <person name="Quirk P.G."/>
            <person name="Krulwich T.A."/>
        </authorList>
    </citation>
    <scope>NUCLEOTIDE SEQUENCE</scope>
</reference>
<feature type="transmembrane region" description="Helical" evidence="5">
    <location>
        <begin position="7"/>
        <end position="25"/>
    </location>
</feature>
<protein>
    <submittedName>
        <fullName evidence="7">CSON006174 protein</fullName>
    </submittedName>
</protein>
<dbReference type="PRINTS" id="PR00080">
    <property type="entry name" value="SDRFAMILY"/>
</dbReference>
<evidence type="ECO:0000256" key="5">
    <source>
        <dbReference type="SAM" id="Phobius"/>
    </source>
</evidence>
<dbReference type="CDD" id="cd05356">
    <property type="entry name" value="17beta-HSD1_like_SDR_c"/>
    <property type="match status" value="1"/>
</dbReference>
<evidence type="ECO:0000313" key="7">
    <source>
        <dbReference type="EMBL" id="SSX22141.1"/>
    </source>
</evidence>
<dbReference type="GO" id="GO:0005783">
    <property type="term" value="C:endoplasmic reticulum"/>
    <property type="evidence" value="ECO:0007669"/>
    <property type="project" value="TreeGrafter"/>
</dbReference>
<dbReference type="EMBL" id="UFQS01000234">
    <property type="protein sequence ID" value="SSX01763.1"/>
    <property type="molecule type" value="Genomic_DNA"/>
</dbReference>
<dbReference type="EMBL" id="UFQT01000234">
    <property type="protein sequence ID" value="SSX22141.1"/>
    <property type="molecule type" value="Genomic_DNA"/>
</dbReference>
<evidence type="ECO:0000256" key="1">
    <source>
        <dbReference type="ARBA" id="ARBA00006484"/>
    </source>
</evidence>
<dbReference type="InterPro" id="IPR051019">
    <property type="entry name" value="VLCFA-Steroid_DH"/>
</dbReference>